<evidence type="ECO:0000313" key="2">
    <source>
        <dbReference type="EMBL" id="BFO23062.1"/>
    </source>
</evidence>
<feature type="compositionally biased region" description="Basic residues" evidence="1">
    <location>
        <begin position="648"/>
        <end position="658"/>
    </location>
</feature>
<dbReference type="AlphaFoldDB" id="A0AAT9HZM7"/>
<reference evidence="2" key="2">
    <citation type="submission" date="2024-07" db="EMBL/GenBank/DDBJ databases">
        <title>Streptomyces haneummycinica sp. nov., a new antibiotic-producing actinobacterium isolated from marine sediment.</title>
        <authorList>
            <person name="Uemura M."/>
            <person name="Hamada M."/>
            <person name="Hirano S."/>
            <person name="Kobayashi K."/>
            <person name="Ohshiro T."/>
            <person name="Kobayashi T."/>
            <person name="Terahara T."/>
        </authorList>
    </citation>
    <scope>NUCLEOTIDE SEQUENCE</scope>
    <source>
        <strain evidence="2">KM77-8</strain>
        <plasmid evidence="2">pKM77-8_1</plasmid>
    </source>
</reference>
<accession>A0AAT9HZM7</accession>
<proteinExistence type="predicted"/>
<name>A0AAT9HZM7_9ACTN</name>
<organism evidence="2">
    <name type="scientific">Streptomyces haneummycinicus</name>
    <dbReference type="NCBI Taxonomy" id="3074435"/>
    <lineage>
        <taxon>Bacteria</taxon>
        <taxon>Bacillati</taxon>
        <taxon>Actinomycetota</taxon>
        <taxon>Actinomycetes</taxon>
        <taxon>Kitasatosporales</taxon>
        <taxon>Streptomycetaceae</taxon>
        <taxon>Streptomyces</taxon>
    </lineage>
</organism>
<keyword evidence="2" id="KW-0614">Plasmid</keyword>
<feature type="region of interest" description="Disordered" evidence="1">
    <location>
        <begin position="319"/>
        <end position="481"/>
    </location>
</feature>
<sequence>MGADDFTKGDFVRSRGSWYEVLRVNKKTLTVAWNLRLAPKTVMTAADATFEDGRVGRQPVDYSDVKTRMSAGDMARYLERDRTPSIADAKALMDGVTATSTGDQDQAPAEVEGSADIPERLRDLLAEGEQLLKLPEREWSFTSACGRVYRVRVVTGREVTDLRFEVRTVSASGTAVGVGKDWTGALEVIREHAAAAGEHEGKQCPRCGRTWGKGFGSPEAPATCTPGHWSYCDRAAVPVEQDAPKDAPAKPKAKKRTSGPKMVIVTAAYGSRQARMVYANGRGTVREDIPAVFIDAPEGVKFNEGPASAAVWQGWTRSWRRPGSCDSAAGPESASGSPRQDHRTGGHGAGRSRIRAAEPGELNTPPRSPAPPPRSREAGRRRRGGSGHAWRRGGVGGPVRARRPRPPSSAGAVGTGPWTRLTARRPVGPLRGRRPRGGRGPRGGPGPPSSGRTGAPGGAAVPVRVRWRGPPRPSAPTGAAAGQHLVTAVSAAVRFAPRSAAVSARAEVRCSAPHRGGPLRWTGLQVHASRGCRRSATTGGTPRSAGRGPLCGPTGPPPAGALTPKGRGRGASWGPVGGWGVEAAGVSLGRSVTRRATRNPAGPPGRAASRSREREPGGPAGTRVRASLPDRPREPPPTGGAVADAARRGRRRWGGNRP</sequence>
<feature type="region of interest" description="Disordered" evidence="1">
    <location>
        <begin position="529"/>
        <end position="658"/>
    </location>
</feature>
<feature type="compositionally biased region" description="Basic residues" evidence="1">
    <location>
        <begin position="379"/>
        <end position="391"/>
    </location>
</feature>
<protein>
    <submittedName>
        <fullName evidence="2">Uncharacterized protein</fullName>
    </submittedName>
</protein>
<dbReference type="EMBL" id="AP035769">
    <property type="protein sequence ID" value="BFO23062.1"/>
    <property type="molecule type" value="Genomic_DNA"/>
</dbReference>
<reference evidence="2" key="1">
    <citation type="submission" date="2024-06" db="EMBL/GenBank/DDBJ databases">
        <authorList>
            <consortium name="consrtm"/>
            <person name="Uemura M."/>
            <person name="Terahara T."/>
        </authorList>
    </citation>
    <scope>NUCLEOTIDE SEQUENCE</scope>
    <source>
        <strain evidence="2">KM77-8</strain>
        <plasmid evidence="2">pKM77-8_1</plasmid>
    </source>
</reference>
<feature type="compositionally biased region" description="Gly residues" evidence="1">
    <location>
        <begin position="569"/>
        <end position="580"/>
    </location>
</feature>
<feature type="compositionally biased region" description="Low complexity" evidence="1">
    <location>
        <begin position="449"/>
        <end position="464"/>
    </location>
</feature>
<geneLocation type="plasmid" evidence="2">
    <name>pKM77-8_1</name>
</geneLocation>
<evidence type="ECO:0000256" key="1">
    <source>
        <dbReference type="SAM" id="MobiDB-lite"/>
    </source>
</evidence>
<gene>
    <name evidence="2" type="ORF">SHKM778_94500</name>
</gene>
<feature type="compositionally biased region" description="Low complexity" evidence="1">
    <location>
        <begin position="327"/>
        <end position="338"/>
    </location>
</feature>